<dbReference type="Pfam" id="PF01551">
    <property type="entry name" value="Peptidase_M23"/>
    <property type="match status" value="1"/>
</dbReference>
<evidence type="ECO:0000256" key="1">
    <source>
        <dbReference type="SAM" id="MobiDB-lite"/>
    </source>
</evidence>
<evidence type="ECO:0000313" key="4">
    <source>
        <dbReference type="EMBL" id="TKC16953.1"/>
    </source>
</evidence>
<dbReference type="InterPro" id="IPR050570">
    <property type="entry name" value="Cell_wall_metabolism_enzyme"/>
</dbReference>
<keyword evidence="2" id="KW-0472">Membrane</keyword>
<dbReference type="GO" id="GO:0004222">
    <property type="term" value="F:metalloendopeptidase activity"/>
    <property type="evidence" value="ECO:0007669"/>
    <property type="project" value="TreeGrafter"/>
</dbReference>
<feature type="region of interest" description="Disordered" evidence="1">
    <location>
        <begin position="228"/>
        <end position="320"/>
    </location>
</feature>
<evidence type="ECO:0000256" key="2">
    <source>
        <dbReference type="SAM" id="Phobius"/>
    </source>
</evidence>
<protein>
    <submittedName>
        <fullName evidence="4">M23 family peptidase</fullName>
    </submittedName>
</protein>
<dbReference type="PANTHER" id="PTHR21666">
    <property type="entry name" value="PEPTIDASE-RELATED"/>
    <property type="match status" value="1"/>
</dbReference>
<name>A0A4U1D5H8_9BACI</name>
<comment type="caution">
    <text evidence="4">The sequence shown here is derived from an EMBL/GenBank/DDBJ whole genome shotgun (WGS) entry which is preliminary data.</text>
</comment>
<dbReference type="RefSeq" id="WP_136831382.1">
    <property type="nucleotide sequence ID" value="NZ_SWBM01000002.1"/>
</dbReference>
<dbReference type="Proteomes" id="UP000307756">
    <property type="component" value="Unassembled WGS sequence"/>
</dbReference>
<feature type="domain" description="M23ase beta-sheet core" evidence="3">
    <location>
        <begin position="119"/>
        <end position="217"/>
    </location>
</feature>
<gene>
    <name evidence="4" type="ORF">FA727_12880</name>
</gene>
<evidence type="ECO:0000313" key="5">
    <source>
        <dbReference type="Proteomes" id="UP000307756"/>
    </source>
</evidence>
<reference evidence="4 5" key="1">
    <citation type="journal article" date="2011" name="J. Microbiol.">
        <title>Bacillus kyonggiensis sp. nov., isolated from soil of a lettuce field.</title>
        <authorList>
            <person name="Dong K."/>
            <person name="Lee S."/>
        </authorList>
    </citation>
    <scope>NUCLEOTIDE SEQUENCE [LARGE SCALE GENOMIC DNA]</scope>
    <source>
        <strain evidence="4 5">NB22</strain>
    </source>
</reference>
<dbReference type="OrthoDB" id="2050153at2"/>
<proteinExistence type="predicted"/>
<organism evidence="4 5">
    <name type="scientific">Robertmurraya kyonggiensis</name>
    <dbReference type="NCBI Taxonomy" id="1037680"/>
    <lineage>
        <taxon>Bacteria</taxon>
        <taxon>Bacillati</taxon>
        <taxon>Bacillota</taxon>
        <taxon>Bacilli</taxon>
        <taxon>Bacillales</taxon>
        <taxon>Bacillaceae</taxon>
        <taxon>Robertmurraya</taxon>
    </lineage>
</organism>
<sequence length="320" mass="35229">MREEEKKRSSQDSKLKRFMKKRWVYPAIYLASAAIILTAVLWYQNSNNATDDQVDYEATDLSGKKYDEPALEVNRSMENFSMPVKDPDSVVIQKQFYEYDGTDEEQEAALVFYNNTYHPNTGIDITQESGETFDVLAALSGTVTNVADDSLLGNVIEIEHDKGIVTQYQSVTDIDVKVGDQVEQGQALAKAGKSLLNEEAGTHLHFEIRKDGVAVNPLDYFNKPLSSLQEAKVTSTEEEDVDDSGKADDSSTVAPDEDKAASDEDATTSDEDKSATDEDATTSDEDSSQDEDKAEEEDTDANKTDDESTTNETDSESAGA</sequence>
<feature type="transmembrane region" description="Helical" evidence="2">
    <location>
        <begin position="23"/>
        <end position="43"/>
    </location>
</feature>
<feature type="compositionally biased region" description="Acidic residues" evidence="1">
    <location>
        <begin position="277"/>
        <end position="299"/>
    </location>
</feature>
<dbReference type="PANTHER" id="PTHR21666:SF291">
    <property type="entry name" value="STAGE II SPORULATION PROTEIN Q"/>
    <property type="match status" value="1"/>
</dbReference>
<dbReference type="EMBL" id="SWBM01000002">
    <property type="protein sequence ID" value="TKC16953.1"/>
    <property type="molecule type" value="Genomic_DNA"/>
</dbReference>
<dbReference type="InterPro" id="IPR011055">
    <property type="entry name" value="Dup_hybrid_motif"/>
</dbReference>
<dbReference type="Gene3D" id="2.70.70.10">
    <property type="entry name" value="Glucose Permease (Domain IIA)"/>
    <property type="match status" value="1"/>
</dbReference>
<dbReference type="AlphaFoldDB" id="A0A4U1D5H8"/>
<evidence type="ECO:0000259" key="3">
    <source>
        <dbReference type="Pfam" id="PF01551"/>
    </source>
</evidence>
<dbReference type="InterPro" id="IPR016047">
    <property type="entry name" value="M23ase_b-sheet_dom"/>
</dbReference>
<dbReference type="CDD" id="cd12797">
    <property type="entry name" value="M23_peptidase"/>
    <property type="match status" value="1"/>
</dbReference>
<accession>A0A4U1D5H8</accession>
<keyword evidence="2" id="KW-0812">Transmembrane</keyword>
<dbReference type="SUPFAM" id="SSF51261">
    <property type="entry name" value="Duplicated hybrid motif"/>
    <property type="match status" value="1"/>
</dbReference>
<keyword evidence="5" id="KW-1185">Reference proteome</keyword>
<feature type="compositionally biased region" description="Acidic residues" evidence="1">
    <location>
        <begin position="307"/>
        <end position="320"/>
    </location>
</feature>
<keyword evidence="2" id="KW-1133">Transmembrane helix</keyword>